<dbReference type="PANTHER" id="PTHR37291:SF1">
    <property type="entry name" value="TYPE IV METHYL-DIRECTED RESTRICTION ENZYME ECOKMCRB SUBUNIT"/>
    <property type="match status" value="1"/>
</dbReference>
<dbReference type="SUPFAM" id="SSF52540">
    <property type="entry name" value="P-loop containing nucleoside triphosphate hydrolases"/>
    <property type="match status" value="1"/>
</dbReference>
<dbReference type="EMBL" id="CDML01000005">
    <property type="protein sequence ID" value="CRF40399.1"/>
    <property type="molecule type" value="Genomic_DNA"/>
</dbReference>
<proteinExistence type="predicted"/>
<dbReference type="GO" id="GO:0004519">
    <property type="term" value="F:endonuclease activity"/>
    <property type="evidence" value="ECO:0007669"/>
    <property type="project" value="UniProtKB-KW"/>
</dbReference>
<evidence type="ECO:0000313" key="6">
    <source>
        <dbReference type="Proteomes" id="UP000038622"/>
    </source>
</evidence>
<feature type="region of interest" description="Disordered" evidence="1">
    <location>
        <begin position="724"/>
        <end position="748"/>
    </location>
</feature>
<dbReference type="AlphaFoldDB" id="A0A0K2XAE6"/>
<dbReference type="InterPro" id="IPR052934">
    <property type="entry name" value="Methyl-DNA_Rec/Restrict_Enz"/>
</dbReference>
<dbReference type="RefSeq" id="WP_231624639.1">
    <property type="nucleotide sequence ID" value="NZ_CDMH01000035.1"/>
</dbReference>
<dbReference type="EMBL" id="CDMH01000035">
    <property type="protein sequence ID" value="CRF42538.1"/>
    <property type="molecule type" value="Genomic_DNA"/>
</dbReference>
<keyword evidence="4" id="KW-0540">Nuclease</keyword>
<evidence type="ECO:0000313" key="4">
    <source>
        <dbReference type="EMBL" id="CRF42538.1"/>
    </source>
</evidence>
<evidence type="ECO:0000313" key="5">
    <source>
        <dbReference type="EMBL" id="CRF44514.1"/>
    </source>
</evidence>
<reference evidence="4" key="1">
    <citation type="submission" date="2014-12" db="EMBL/GenBank/DDBJ databases">
        <title>Whole genome sequences of four Staphylococcus schleiferi canine isolates.</title>
        <authorList>
            <person name="Misic A.M."/>
            <person name="Cain C."/>
            <person name="Morris D.O."/>
            <person name="Rankin S."/>
            <person name="Beiting D."/>
        </authorList>
    </citation>
    <scope>NUCLEOTIDE SEQUENCE</scope>
    <source>
        <strain evidence="3">ASB11</strain>
        <strain evidence="4">ASB13</strain>
        <strain evidence="5">ASB9</strain>
    </source>
</reference>
<evidence type="ECO:0000313" key="8">
    <source>
        <dbReference type="Proteomes" id="UP000045175"/>
    </source>
</evidence>
<dbReference type="GO" id="GO:0016887">
    <property type="term" value="F:ATP hydrolysis activity"/>
    <property type="evidence" value="ECO:0007669"/>
    <property type="project" value="InterPro"/>
</dbReference>
<dbReference type="InterPro" id="IPR011704">
    <property type="entry name" value="ATPase_dyneun-rel_AAA"/>
</dbReference>
<evidence type="ECO:0000313" key="3">
    <source>
        <dbReference type="EMBL" id="CRF40399.1"/>
    </source>
</evidence>
<name>A0A0K2XAE6_9HELI</name>
<dbReference type="GO" id="GO:0005524">
    <property type="term" value="F:ATP binding"/>
    <property type="evidence" value="ECO:0007669"/>
    <property type="project" value="InterPro"/>
</dbReference>
<keyword evidence="6" id="KW-1185">Reference proteome</keyword>
<reference evidence="6" key="2">
    <citation type="submission" date="2014-12" db="EMBL/GenBank/DDBJ databases">
        <authorList>
            <person name="Smet A."/>
        </authorList>
    </citation>
    <scope>NUCLEOTIDE SEQUENCE [LARGE SCALE GENOMIC DNA]</scope>
</reference>
<gene>
    <name evidence="3" type="ORF">HAL011_01550</name>
    <name evidence="4" type="ORF">HAL013_07280</name>
    <name evidence="5" type="ORF">HAL09_11030</name>
</gene>
<dbReference type="Proteomes" id="UP000045175">
    <property type="component" value="Unassembled WGS sequence"/>
</dbReference>
<accession>A0A0K2XAE6</accession>
<organism evidence="4 8">
    <name type="scientific">Helicobacter ailurogastricus</name>
    <dbReference type="NCBI Taxonomy" id="1578720"/>
    <lineage>
        <taxon>Bacteria</taxon>
        <taxon>Pseudomonadati</taxon>
        <taxon>Campylobacterota</taxon>
        <taxon>Epsilonproteobacteria</taxon>
        <taxon>Campylobacterales</taxon>
        <taxon>Helicobacteraceae</taxon>
        <taxon>Helicobacter</taxon>
    </lineage>
</organism>
<feature type="domain" description="ATPase dynein-related AAA" evidence="2">
    <location>
        <begin position="498"/>
        <end position="577"/>
    </location>
</feature>
<dbReference type="InterPro" id="IPR027417">
    <property type="entry name" value="P-loop_NTPase"/>
</dbReference>
<dbReference type="Proteomes" id="UP000038622">
    <property type="component" value="Unassembled WGS sequence"/>
</dbReference>
<dbReference type="PANTHER" id="PTHR37291">
    <property type="entry name" value="5-METHYLCYTOSINE-SPECIFIC RESTRICTION ENZYME B"/>
    <property type="match status" value="1"/>
</dbReference>
<keyword evidence="4" id="KW-0255">Endonuclease</keyword>
<dbReference type="STRING" id="1578720.HAL011_01550"/>
<evidence type="ECO:0000256" key="1">
    <source>
        <dbReference type="SAM" id="MobiDB-lite"/>
    </source>
</evidence>
<dbReference type="EMBL" id="CDMN01000043">
    <property type="protein sequence ID" value="CRF44514.1"/>
    <property type="molecule type" value="Genomic_DNA"/>
</dbReference>
<feature type="compositionally biased region" description="Polar residues" evidence="1">
    <location>
        <begin position="734"/>
        <end position="748"/>
    </location>
</feature>
<evidence type="ECO:0000313" key="7">
    <source>
        <dbReference type="Proteomes" id="UP000041394"/>
    </source>
</evidence>
<dbReference type="Gene3D" id="3.40.50.300">
    <property type="entry name" value="P-loop containing nucleotide triphosphate hydrolases"/>
    <property type="match status" value="1"/>
</dbReference>
<dbReference type="Pfam" id="PF07728">
    <property type="entry name" value="AAA_5"/>
    <property type="match status" value="1"/>
</dbReference>
<dbReference type="Proteomes" id="UP000041394">
    <property type="component" value="Unassembled WGS sequence"/>
</dbReference>
<keyword evidence="4" id="KW-0378">Hydrolase</keyword>
<reference evidence="7 8" key="3">
    <citation type="submission" date="2014-12" db="EMBL/GenBank/DDBJ databases">
        <authorList>
            <person name="Jaenicke S."/>
        </authorList>
    </citation>
    <scope>NUCLEOTIDE SEQUENCE [LARGE SCALE GENOMIC DNA]</scope>
</reference>
<evidence type="ECO:0000259" key="2">
    <source>
        <dbReference type="Pfam" id="PF07728"/>
    </source>
</evidence>
<sequence length="748" mass="85892">MAQAEIEKVEWSAKQKSEFLELLQEFVDLVDKAVSVKEWETQGKRENSKSFLKRERDALEKRLDTFAQGWGYECRISISGLYKPHDKTPPSGIGFFRKEVLGKEFINTEKANLEYGFDIWVGYNWHGHVVGVVPPKGFICCISLSGGENKKNCKKCPAYAEIFSGDENYFYHYDNLEKFKAKIVEEFLKCVGKLNEIPKEYFIPISDPHTPQDNHKGAIMNDKIPLNQILFGPPGTGKTYNTIDKALEILGFTGDRAIIEKLKRLEEQGDFKKQIPQGDSKEDKRARAKLLFDHYKDQGRIDFVTFHQSYGYEEFVEGIKPEMDSKQEDSGQVRYKVEDGIFKRMCQKAQETLGCPSAPREKARVDTNYWHALLKAFLVSLSQEQRAKGKCYIELYQGVQKELTWTQTEKGLRFATTYNQEKGPAFVEESALKGLYLEDKVRRIEKPKDLQVSNTSYHYALLKKLTTFEVDYLKAQNLTTPPIEIVSPQPNPKAPTKQPYILIIDEINRGNISKIFGELITLIEPSKRIGREEELRVTLPYDKRIPFGVPDNLYIIGTMNTADRSIALLDTALRRRFTFEEIMPNPKLLDTNCAGVNLSALLEAINTRIEFLLDQNHTIGHSYFLGLKDLEGLQDCFKNKIIPLLQEYFYDDHAKVNAVLNDNTMLLSKTMHGFKKENEALVNTDIARSLKDFVDSDKKVYQIKPGPWQVAMFEKIYNDRVELKNEEDKESIEDNNMSTESSAPTPNP</sequence>
<protein>
    <submittedName>
        <fullName evidence="4">McrBC restriction endonuclease system, McrB subunit, putative</fullName>
    </submittedName>
</protein>